<name>Q025I6_SOLUE</name>
<sequence>MKVKQSSLARRGESLRLAISRRVHRGLVKFGIEVVPVGDRSTHLEQIRRTMSEANLLLNGCEAYQLMEVARTTARVAGDLAEVGVFQGGSAKLICHVKGERALHLFDTFEGLPEPTAADVHSRFWGSEFSAQMDAVRAYLAEYKNVTFYKGLFPMTAGPVSDRKFSFVHLDVDLYESTKASLEWFYSRLSPGAVVMCHDYDHSGVRKAVDEFLADKPEIAIHQPAGGHCLIVKL</sequence>
<reference evidence="1" key="1">
    <citation type="submission" date="2006-10" db="EMBL/GenBank/DDBJ databases">
        <title>Complete sequence of Solibacter usitatus Ellin6076.</title>
        <authorList>
            <consortium name="US DOE Joint Genome Institute"/>
            <person name="Copeland A."/>
            <person name="Lucas S."/>
            <person name="Lapidus A."/>
            <person name="Barry K."/>
            <person name="Detter J.C."/>
            <person name="Glavina del Rio T."/>
            <person name="Hammon N."/>
            <person name="Israni S."/>
            <person name="Dalin E."/>
            <person name="Tice H."/>
            <person name="Pitluck S."/>
            <person name="Thompson L.S."/>
            <person name="Brettin T."/>
            <person name="Bruce D."/>
            <person name="Han C."/>
            <person name="Tapia R."/>
            <person name="Gilna P."/>
            <person name="Schmutz J."/>
            <person name="Larimer F."/>
            <person name="Land M."/>
            <person name="Hauser L."/>
            <person name="Kyrpides N."/>
            <person name="Mikhailova N."/>
            <person name="Janssen P.H."/>
            <person name="Kuske C.R."/>
            <person name="Richardson P."/>
        </authorList>
    </citation>
    <scope>NUCLEOTIDE SEQUENCE</scope>
    <source>
        <strain evidence="1">Ellin6076</strain>
    </source>
</reference>
<dbReference type="Gene3D" id="3.40.50.150">
    <property type="entry name" value="Vaccinia Virus protein VP39"/>
    <property type="match status" value="1"/>
</dbReference>
<organism evidence="1">
    <name type="scientific">Solibacter usitatus (strain Ellin6076)</name>
    <dbReference type="NCBI Taxonomy" id="234267"/>
    <lineage>
        <taxon>Bacteria</taxon>
        <taxon>Pseudomonadati</taxon>
        <taxon>Acidobacteriota</taxon>
        <taxon>Terriglobia</taxon>
        <taxon>Bryobacterales</taxon>
        <taxon>Solibacteraceae</taxon>
        <taxon>Candidatus Solibacter</taxon>
    </lineage>
</organism>
<dbReference type="PANTHER" id="PTHR40036">
    <property type="entry name" value="MACROCIN O-METHYLTRANSFERASE"/>
    <property type="match status" value="1"/>
</dbReference>
<dbReference type="SUPFAM" id="SSF53335">
    <property type="entry name" value="S-adenosyl-L-methionine-dependent methyltransferases"/>
    <property type="match status" value="1"/>
</dbReference>
<proteinExistence type="predicted"/>
<dbReference type="STRING" id="234267.Acid_2344"/>
<accession>Q025I6</accession>
<dbReference type="InterPro" id="IPR029063">
    <property type="entry name" value="SAM-dependent_MTases_sf"/>
</dbReference>
<dbReference type="Pfam" id="PF05711">
    <property type="entry name" value="TylF"/>
    <property type="match status" value="1"/>
</dbReference>
<protein>
    <recommendedName>
        <fullName evidence="2">Macrocin-O-methyltransferase</fullName>
    </recommendedName>
</protein>
<evidence type="ECO:0000313" key="1">
    <source>
        <dbReference type="EMBL" id="ABJ83333.1"/>
    </source>
</evidence>
<dbReference type="PANTHER" id="PTHR40036:SF1">
    <property type="entry name" value="MACROCIN O-METHYLTRANSFERASE"/>
    <property type="match status" value="1"/>
</dbReference>
<gene>
    <name evidence="1" type="ordered locus">Acid_2344</name>
</gene>
<dbReference type="InterPro" id="IPR008884">
    <property type="entry name" value="TylF_MeTrfase"/>
</dbReference>
<dbReference type="EMBL" id="CP000473">
    <property type="protein sequence ID" value="ABJ83333.1"/>
    <property type="molecule type" value="Genomic_DNA"/>
</dbReference>
<dbReference type="eggNOG" id="COG4122">
    <property type="taxonomic scope" value="Bacteria"/>
</dbReference>
<evidence type="ECO:0008006" key="2">
    <source>
        <dbReference type="Google" id="ProtNLM"/>
    </source>
</evidence>
<dbReference type="HOGENOM" id="CLU_070011_1_0_0"/>
<dbReference type="AlphaFoldDB" id="Q025I6"/>
<dbReference type="KEGG" id="sus:Acid_2344"/>
<dbReference type="InParanoid" id="Q025I6"/>